<dbReference type="Proteomes" id="UP000652761">
    <property type="component" value="Unassembled WGS sequence"/>
</dbReference>
<organism evidence="2 3">
    <name type="scientific">Colocasia esculenta</name>
    <name type="common">Wild taro</name>
    <name type="synonym">Arum esculentum</name>
    <dbReference type="NCBI Taxonomy" id="4460"/>
    <lineage>
        <taxon>Eukaryota</taxon>
        <taxon>Viridiplantae</taxon>
        <taxon>Streptophyta</taxon>
        <taxon>Embryophyta</taxon>
        <taxon>Tracheophyta</taxon>
        <taxon>Spermatophyta</taxon>
        <taxon>Magnoliopsida</taxon>
        <taxon>Liliopsida</taxon>
        <taxon>Araceae</taxon>
        <taxon>Aroideae</taxon>
        <taxon>Colocasieae</taxon>
        <taxon>Colocasia</taxon>
    </lineage>
</organism>
<keyword evidence="3" id="KW-1185">Reference proteome</keyword>
<name>A0A843THY5_COLES</name>
<evidence type="ECO:0000256" key="1">
    <source>
        <dbReference type="SAM" id="MobiDB-lite"/>
    </source>
</evidence>
<gene>
    <name evidence="2" type="ORF">Taro_002729</name>
</gene>
<sequence>VKISKNKKEAPRTPSPHEILSSLASSPRPTTFGNKLGSAKRVATRSESLLTMSSSSMGTPVSHGRVEEFLATGEAGDPHTKPFFFPVVSAATCTDHHLEVDQRVLVSTLLELVSTHCPKSAQKATSVNTTRTSVDTLSQIGQKVFWELSLVSTPPDLVSTLLDLLPCI</sequence>
<evidence type="ECO:0000313" key="3">
    <source>
        <dbReference type="Proteomes" id="UP000652761"/>
    </source>
</evidence>
<comment type="caution">
    <text evidence="2">The sequence shown here is derived from an EMBL/GenBank/DDBJ whole genome shotgun (WGS) entry which is preliminary data.</text>
</comment>
<dbReference type="AlphaFoldDB" id="A0A843THY5"/>
<evidence type="ECO:0000313" key="2">
    <source>
        <dbReference type="EMBL" id="MQL70431.1"/>
    </source>
</evidence>
<feature type="compositionally biased region" description="Polar residues" evidence="1">
    <location>
        <begin position="22"/>
        <end position="33"/>
    </location>
</feature>
<protein>
    <submittedName>
        <fullName evidence="2">Uncharacterized protein</fullName>
    </submittedName>
</protein>
<feature type="non-terminal residue" evidence="2">
    <location>
        <position position="168"/>
    </location>
</feature>
<feature type="region of interest" description="Disordered" evidence="1">
    <location>
        <begin position="1"/>
        <end position="39"/>
    </location>
</feature>
<feature type="compositionally biased region" description="Basic and acidic residues" evidence="1">
    <location>
        <begin position="1"/>
        <end position="11"/>
    </location>
</feature>
<dbReference type="EMBL" id="NMUH01000067">
    <property type="protein sequence ID" value="MQL70431.1"/>
    <property type="molecule type" value="Genomic_DNA"/>
</dbReference>
<reference evidence="2" key="1">
    <citation type="submission" date="2017-07" db="EMBL/GenBank/DDBJ databases">
        <title>Taro Niue Genome Assembly and Annotation.</title>
        <authorList>
            <person name="Atibalentja N."/>
            <person name="Keating K."/>
            <person name="Fields C.J."/>
        </authorList>
    </citation>
    <scope>NUCLEOTIDE SEQUENCE</scope>
    <source>
        <strain evidence="2">Niue_2</strain>
        <tissue evidence="2">Leaf</tissue>
    </source>
</reference>
<proteinExistence type="predicted"/>
<accession>A0A843THY5</accession>